<dbReference type="InterPro" id="IPR003781">
    <property type="entry name" value="CoA-bd"/>
</dbReference>
<dbReference type="SUPFAM" id="SSF51735">
    <property type="entry name" value="NAD(P)-binding Rossmann-fold domains"/>
    <property type="match status" value="1"/>
</dbReference>
<dbReference type="Pfam" id="PF13549">
    <property type="entry name" value="ATP-grasp_5"/>
    <property type="match status" value="1"/>
</dbReference>
<dbReference type="Proteomes" id="UP001139516">
    <property type="component" value="Unassembled WGS sequence"/>
</dbReference>
<name>A0A9X1Y7J5_9PROT</name>
<evidence type="ECO:0000256" key="2">
    <source>
        <dbReference type="ARBA" id="ARBA00022598"/>
    </source>
</evidence>
<dbReference type="Pfam" id="PF13380">
    <property type="entry name" value="CoA_binding_2"/>
    <property type="match status" value="1"/>
</dbReference>
<evidence type="ECO:0000313" key="7">
    <source>
        <dbReference type="Proteomes" id="UP001139516"/>
    </source>
</evidence>
<dbReference type="InterPro" id="IPR051538">
    <property type="entry name" value="Acyl-CoA_Synth/Transferase"/>
</dbReference>
<dbReference type="EMBL" id="JALPRX010000016">
    <property type="protein sequence ID" value="MCK8783680.1"/>
    <property type="molecule type" value="Genomic_DNA"/>
</dbReference>
<evidence type="ECO:0000256" key="3">
    <source>
        <dbReference type="ARBA" id="ARBA00022741"/>
    </source>
</evidence>
<evidence type="ECO:0000259" key="5">
    <source>
        <dbReference type="PROSITE" id="PS51186"/>
    </source>
</evidence>
<dbReference type="SUPFAM" id="SSF52210">
    <property type="entry name" value="Succinyl-CoA synthetase domains"/>
    <property type="match status" value="2"/>
</dbReference>
<dbReference type="SUPFAM" id="SSF56059">
    <property type="entry name" value="Glutathione synthetase ATP-binding domain-like"/>
    <property type="match status" value="1"/>
</dbReference>
<dbReference type="Gene3D" id="3.30.470.20">
    <property type="entry name" value="ATP-grasp fold, B domain"/>
    <property type="match status" value="1"/>
</dbReference>
<dbReference type="Pfam" id="PF13607">
    <property type="entry name" value="Succ_CoA_lig"/>
    <property type="match status" value="1"/>
</dbReference>
<keyword evidence="3" id="KW-0547">Nucleotide-binding</keyword>
<keyword evidence="2 6" id="KW-0436">Ligase</keyword>
<dbReference type="Pfam" id="PF19045">
    <property type="entry name" value="Ligase_CoA_2"/>
    <property type="match status" value="1"/>
</dbReference>
<dbReference type="Gene3D" id="3.30.1490.20">
    <property type="entry name" value="ATP-grasp fold, A domain"/>
    <property type="match status" value="1"/>
</dbReference>
<dbReference type="Gene3D" id="3.40.50.720">
    <property type="entry name" value="NAD(P)-binding Rossmann-like Domain"/>
    <property type="match status" value="1"/>
</dbReference>
<dbReference type="InterPro" id="IPR036291">
    <property type="entry name" value="NAD(P)-bd_dom_sf"/>
</dbReference>
<proteinExistence type="predicted"/>
<evidence type="ECO:0000256" key="4">
    <source>
        <dbReference type="ARBA" id="ARBA00022840"/>
    </source>
</evidence>
<dbReference type="Pfam" id="PF00583">
    <property type="entry name" value="Acetyltransf_1"/>
    <property type="match status" value="1"/>
</dbReference>
<feature type="domain" description="N-acetyltransferase" evidence="5">
    <location>
        <begin position="740"/>
        <end position="899"/>
    </location>
</feature>
<dbReference type="PANTHER" id="PTHR43334:SF1">
    <property type="entry name" value="3-HYDROXYPROPIONATE--COA LIGASE [ADP-FORMING]"/>
    <property type="match status" value="1"/>
</dbReference>
<protein>
    <submittedName>
        <fullName evidence="6">Bifunctional acetate--CoA ligase family protein/GNAT family N-acetyltransferase</fullName>
    </submittedName>
</protein>
<comment type="caution">
    <text evidence="6">The sequence shown here is derived from an EMBL/GenBank/DDBJ whole genome shotgun (WGS) entry which is preliminary data.</text>
</comment>
<dbReference type="InterPro" id="IPR016181">
    <property type="entry name" value="Acyl_CoA_acyltransferase"/>
</dbReference>
<dbReference type="InterPro" id="IPR016102">
    <property type="entry name" value="Succinyl-CoA_synth-like"/>
</dbReference>
<dbReference type="RefSeq" id="WP_248665806.1">
    <property type="nucleotide sequence ID" value="NZ_JALPRX010000016.1"/>
</dbReference>
<sequence>MTVRNLDALFEPRAVVLVRDGGEADASGRTLARNLEAGGFAGRIMHIEGEATPDAVAALPEKPDLAILATPAAVAPALVAALGARGCRAAIVIPPGFGEGGDAEGLALRDALLRAARPHTLRLLGPNCVGLLSPAHGLNASTAHLMPARGDIAFVAQSGAIAMSVLDWAAGRGIGFSHVVTLGDMADVDLGDVLDHLALDRGTRAILLYVESVTEARKFMSAGRIAARAKPVILVKAGGSESGARAALAHTGALAGADLVQDAAFRRAGMLRVATLRELFDAAATLGTGLRVRGPRLTIVSNSGGAGVLAADALEAEGGVLAPLTDAAREALDAVLPPHWSRANPVDLTADASPERHAEVIGILRRHGQQDAILVLHGPTGTADGTAVAEALAALPRGGAPILACWVGEATAEPVRRFLSEKRIPAYEMPEEAVRAFMHLVRYRRNQEQLMQTPAAGTMATPAERERAAGILRRALDDGRTVLTEPEAKGMLAAYGVPVVETRIAANPFEAGQQARALSGPLARALPGAPGTPVVLKILSPEITHKSDVGGVRLDLRGAAAVRLAATEMLEQVAAAAPGVAVAGFTVQPMVDTHHAPELIAGIATDPVFGPVILFGAGGIAAEVVRDRAVGLPPLNLPLARELIGRTRVSALLAGYRNVPAADLDALAKTLIRLAELAIDLPGLREFDINPLLADARGVVALDARAVVGPPAPDGSRRLALSPYPAELERELVLGDGRHLCVRPIRPEDEPALVEMVARCTPEDLRLRFFGAVRMLHHEMAARLSQIDYDREMAFVALEPGQGGEILGTVRIVITPDGEAGEYAVMVRSDLKGIGLGYRLMLVMLDFARQRGLRHVYGDVLRENTTMLRMARNLGGKIGRSEEDEGIAKVDFDLAALPSGAGAALSAEAGIGPSGRATPRDG</sequence>
<dbReference type="AlphaFoldDB" id="A0A9X1Y7J5"/>
<keyword evidence="7" id="KW-1185">Reference proteome</keyword>
<keyword evidence="1" id="KW-0816">Tricarboxylic acid cycle</keyword>
<dbReference type="Gene3D" id="3.40.50.261">
    <property type="entry name" value="Succinyl-CoA synthetase domains"/>
    <property type="match status" value="2"/>
</dbReference>
<evidence type="ECO:0000256" key="1">
    <source>
        <dbReference type="ARBA" id="ARBA00022532"/>
    </source>
</evidence>
<evidence type="ECO:0000313" key="6">
    <source>
        <dbReference type="EMBL" id="MCK8783680.1"/>
    </source>
</evidence>
<dbReference type="GO" id="GO:0016747">
    <property type="term" value="F:acyltransferase activity, transferring groups other than amino-acyl groups"/>
    <property type="evidence" value="ECO:0007669"/>
    <property type="project" value="InterPro"/>
</dbReference>
<reference evidence="6" key="1">
    <citation type="submission" date="2022-04" db="EMBL/GenBank/DDBJ databases">
        <title>Roseomonas acroporae sp. nov., isolated from coral Acropora digitifera.</title>
        <authorList>
            <person name="Sun H."/>
        </authorList>
    </citation>
    <scope>NUCLEOTIDE SEQUENCE</scope>
    <source>
        <strain evidence="6">NAR14</strain>
    </source>
</reference>
<dbReference type="GO" id="GO:0006099">
    <property type="term" value="P:tricarboxylic acid cycle"/>
    <property type="evidence" value="ECO:0007669"/>
    <property type="project" value="UniProtKB-KW"/>
</dbReference>
<dbReference type="PROSITE" id="PS51186">
    <property type="entry name" value="GNAT"/>
    <property type="match status" value="1"/>
</dbReference>
<gene>
    <name evidence="6" type="ORF">M0638_04695</name>
</gene>
<dbReference type="InterPro" id="IPR013815">
    <property type="entry name" value="ATP_grasp_subdomain_1"/>
</dbReference>
<dbReference type="InterPro" id="IPR043938">
    <property type="entry name" value="Ligase_CoA_dom"/>
</dbReference>
<keyword evidence="4" id="KW-0067">ATP-binding</keyword>
<dbReference type="InterPro" id="IPR000182">
    <property type="entry name" value="GNAT_dom"/>
</dbReference>
<dbReference type="SMART" id="SM00881">
    <property type="entry name" value="CoA_binding"/>
    <property type="match status" value="1"/>
</dbReference>
<organism evidence="6 7">
    <name type="scientific">Roseomonas acroporae</name>
    <dbReference type="NCBI Taxonomy" id="2937791"/>
    <lineage>
        <taxon>Bacteria</taxon>
        <taxon>Pseudomonadati</taxon>
        <taxon>Pseudomonadota</taxon>
        <taxon>Alphaproteobacteria</taxon>
        <taxon>Acetobacterales</taxon>
        <taxon>Roseomonadaceae</taxon>
        <taxon>Roseomonas</taxon>
    </lineage>
</organism>
<dbReference type="PANTHER" id="PTHR43334">
    <property type="entry name" value="ACETATE--COA LIGASE [ADP-FORMING]"/>
    <property type="match status" value="1"/>
</dbReference>
<dbReference type="GO" id="GO:0005524">
    <property type="term" value="F:ATP binding"/>
    <property type="evidence" value="ECO:0007669"/>
    <property type="project" value="UniProtKB-KW"/>
</dbReference>
<accession>A0A9X1Y7J5</accession>
<dbReference type="InterPro" id="IPR032875">
    <property type="entry name" value="Succ_CoA_lig_flav_dom"/>
</dbReference>
<dbReference type="GO" id="GO:0043758">
    <property type="term" value="F:acetate-CoA ligase (ADP-forming) activity"/>
    <property type="evidence" value="ECO:0007669"/>
    <property type="project" value="InterPro"/>
</dbReference>
<dbReference type="Gene3D" id="3.40.630.30">
    <property type="match status" value="1"/>
</dbReference>
<dbReference type="SUPFAM" id="SSF55729">
    <property type="entry name" value="Acyl-CoA N-acyltransferases (Nat)"/>
    <property type="match status" value="1"/>
</dbReference>